<dbReference type="RefSeq" id="WP_199262877.1">
    <property type="nucleotide sequence ID" value="NZ_CP054140.1"/>
</dbReference>
<dbReference type="NCBIfam" id="NF040561">
    <property type="entry name" value="PrimPol_Msp"/>
    <property type="match status" value="1"/>
</dbReference>
<organism evidence="2 3">
    <name type="scientific">Desulfobulbus oligotrophicus</name>
    <dbReference type="NCBI Taxonomy" id="1909699"/>
    <lineage>
        <taxon>Bacteria</taxon>
        <taxon>Pseudomonadati</taxon>
        <taxon>Thermodesulfobacteriota</taxon>
        <taxon>Desulfobulbia</taxon>
        <taxon>Desulfobulbales</taxon>
        <taxon>Desulfobulbaceae</taxon>
        <taxon>Desulfobulbus</taxon>
    </lineage>
</organism>
<evidence type="ECO:0000259" key="1">
    <source>
        <dbReference type="Pfam" id="PF22548"/>
    </source>
</evidence>
<evidence type="ECO:0000313" key="3">
    <source>
        <dbReference type="Proteomes" id="UP000596092"/>
    </source>
</evidence>
<gene>
    <name evidence="2" type="ORF">HP555_12310</name>
</gene>
<dbReference type="KEGG" id="dog:HP555_12310"/>
<dbReference type="AlphaFoldDB" id="A0A7T5VEU6"/>
<dbReference type="Proteomes" id="UP000596092">
    <property type="component" value="Chromosome"/>
</dbReference>
<accession>A0A7T5VEU6</accession>
<protein>
    <submittedName>
        <fullName evidence="2">DNA primase</fullName>
    </submittedName>
</protein>
<evidence type="ECO:0000313" key="2">
    <source>
        <dbReference type="EMBL" id="QQG66597.1"/>
    </source>
</evidence>
<dbReference type="SUPFAM" id="SSF48452">
    <property type="entry name" value="TPR-like"/>
    <property type="match status" value="1"/>
</dbReference>
<dbReference type="Pfam" id="PF22548">
    <property type="entry name" value="AEP-TOTE"/>
    <property type="match status" value="1"/>
</dbReference>
<keyword evidence="3" id="KW-1185">Reference proteome</keyword>
<dbReference type="InterPro" id="IPR054347">
    <property type="entry name" value="TOTE_primase"/>
</dbReference>
<reference evidence="2 3" key="1">
    <citation type="submission" date="2020-05" db="EMBL/GenBank/DDBJ databases">
        <title>Complete genome of Desulfobulbus oligotrophicus.</title>
        <authorList>
            <person name="Podar M."/>
        </authorList>
    </citation>
    <scope>NUCLEOTIDE SEQUENCE [LARGE SCALE GENOMIC DNA]</scope>
    <source>
        <strain evidence="2 3">Prop6</strain>
    </source>
</reference>
<dbReference type="EMBL" id="CP054140">
    <property type="protein sequence ID" value="QQG66597.1"/>
    <property type="molecule type" value="Genomic_DNA"/>
</dbReference>
<name>A0A7T5VEU6_9BACT</name>
<feature type="domain" description="TOTE conflict system primase" evidence="1">
    <location>
        <begin position="154"/>
        <end position="368"/>
    </location>
</feature>
<dbReference type="InterPro" id="IPR011990">
    <property type="entry name" value="TPR-like_helical_dom_sf"/>
</dbReference>
<sequence length="536" mass="60421">MNQQLVVQEIHSTAAANHRLLLDRIGKAGFDEAGREFVVRAFAGGVFWAACSAQECMELAIVAQQHGLFAEALTVFQWLNQQQPQFARGWQAHIELLDTLGRSSEAAQAKAQAQRFVPVDTVASWQSGGTTVPAQTEADRFLDPFIALRRQEEDLQTYMTLFRGREEAFARQWADRNEEKQGYVPVQRQLLPEDVWDHIQGRKTYGIYLLTRPSRVWIGVIDVDLVPQLRDRQTVLARKADIRRESVYLYTRLLEKATHAGLTCIPEISGGKGYHFWFPLAGSIPAADMRRALNALIGNLAADLRCFALEIFPKQDHLTGRGYGNLVKLPLGIHRGTGRKSSFVGPGGQTVAEQLSWLRTQQPAAPEHMLQLAREQQNAKVMVHPRQAAWAAEYPELAELELHCPLLGQLMAMARAGKALSIREEKVLFATIGHLERGRLLLHSLFAKMPEYNRPLLDYKISKIRGTPLGCKRIHKILDQPDAHDLPCRFDQGGYPHPLLHLKRYAQPSAKQEKVINLQDALLSLKTAIVQIERFL</sequence>
<proteinExistence type="predicted"/>